<dbReference type="InterPro" id="IPR000794">
    <property type="entry name" value="Beta-ketoacyl_synthase"/>
</dbReference>
<protein>
    <submittedName>
        <fullName evidence="5">3-oxoacyl-[acyl-carrier-protein] synthase 2</fullName>
        <ecNumber evidence="5">2.3.1.179</ecNumber>
    </submittedName>
</protein>
<dbReference type="Proteomes" id="UP000318878">
    <property type="component" value="Unassembled WGS sequence"/>
</dbReference>
<comment type="similarity">
    <text evidence="1 3">Belongs to the thiolase-like superfamily. Beta-ketoacyl-ACP synthases family.</text>
</comment>
<keyword evidence="5" id="KW-0012">Acyltransferase</keyword>
<dbReference type="InterPro" id="IPR014031">
    <property type="entry name" value="Ketoacyl_synth_C"/>
</dbReference>
<dbReference type="EMBL" id="SJPF01000004">
    <property type="protein sequence ID" value="TWT31828.1"/>
    <property type="molecule type" value="Genomic_DNA"/>
</dbReference>
<dbReference type="SUPFAM" id="SSF53901">
    <property type="entry name" value="Thiolase-like"/>
    <property type="match status" value="2"/>
</dbReference>
<dbReference type="SMART" id="SM00825">
    <property type="entry name" value="PKS_KS"/>
    <property type="match status" value="1"/>
</dbReference>
<evidence type="ECO:0000256" key="2">
    <source>
        <dbReference type="ARBA" id="ARBA00022679"/>
    </source>
</evidence>
<dbReference type="InterPro" id="IPR020841">
    <property type="entry name" value="PKS_Beta-ketoAc_synthase_dom"/>
</dbReference>
<evidence type="ECO:0000256" key="3">
    <source>
        <dbReference type="RuleBase" id="RU003694"/>
    </source>
</evidence>
<keyword evidence="2 3" id="KW-0808">Transferase</keyword>
<dbReference type="RefSeq" id="WP_146434287.1">
    <property type="nucleotide sequence ID" value="NZ_SJPF01000004.1"/>
</dbReference>
<dbReference type="PANTHER" id="PTHR11712:SF336">
    <property type="entry name" value="3-OXOACYL-[ACYL-CARRIER-PROTEIN] SYNTHASE, MITOCHONDRIAL"/>
    <property type="match status" value="1"/>
</dbReference>
<sequence length="435" mass="46093">MAEVGNRRVVVTGYGCITPFGNTIEAFWDGVAAAQNGVALLQSLPTDALPTSYGAEATAFAGDIGEFGPLDKNQQRSIRKNLKVMCREIQMGVAAAQLALHHADLTSGKFDPERTGVVYGSDYMMTLPEEYAKGVMKCEAELAAHNFDHWATQGMPEINPLWLLKYLPNMPASHIAIFNDMRGPNNSLTLREASSNAAIGESFMTILRGHADVIVTGATGTRVHEMRSVHTVLQEQIASGESAGLCRPFDKNRNGMILGEGAGAMVLETAEHAEARGAKPLAEILGQGMSTVIDRSGASNRRLALVNAIRFALNEAQLSAADIGHINAHGLATPDSDQQEAAAIVDVFGDVEKQPPVVAVKSNVGNLGAAGGVVELIASLMAMDKKQFFPILNYETPDPECPVNLVRETIAASSGPVLNLNVTPQGQAAVVIASV</sequence>
<name>A0A5C5V091_9BACT</name>
<evidence type="ECO:0000313" key="5">
    <source>
        <dbReference type="EMBL" id="TWT31828.1"/>
    </source>
</evidence>
<dbReference type="Pfam" id="PF00109">
    <property type="entry name" value="ketoacyl-synt"/>
    <property type="match status" value="1"/>
</dbReference>
<dbReference type="AlphaFoldDB" id="A0A5C5V091"/>
<dbReference type="PROSITE" id="PS52004">
    <property type="entry name" value="KS3_2"/>
    <property type="match status" value="1"/>
</dbReference>
<dbReference type="InterPro" id="IPR014030">
    <property type="entry name" value="Ketoacyl_synth_N"/>
</dbReference>
<dbReference type="PANTHER" id="PTHR11712">
    <property type="entry name" value="POLYKETIDE SYNTHASE-RELATED"/>
    <property type="match status" value="1"/>
</dbReference>
<dbReference type="InterPro" id="IPR016039">
    <property type="entry name" value="Thiolase-like"/>
</dbReference>
<feature type="domain" description="Ketosynthase family 3 (KS3)" evidence="4">
    <location>
        <begin position="6"/>
        <end position="435"/>
    </location>
</feature>
<organism evidence="5 6">
    <name type="scientific">Blastopirellula retiformator</name>
    <dbReference type="NCBI Taxonomy" id="2527970"/>
    <lineage>
        <taxon>Bacteria</taxon>
        <taxon>Pseudomonadati</taxon>
        <taxon>Planctomycetota</taxon>
        <taxon>Planctomycetia</taxon>
        <taxon>Pirellulales</taxon>
        <taxon>Pirellulaceae</taxon>
        <taxon>Blastopirellula</taxon>
    </lineage>
</organism>
<gene>
    <name evidence="5" type="primary">fabF_4</name>
    <name evidence="5" type="ORF">Enr8_37530</name>
</gene>
<dbReference type="CDD" id="cd00834">
    <property type="entry name" value="KAS_I_II"/>
    <property type="match status" value="1"/>
</dbReference>
<dbReference type="GO" id="GO:0006633">
    <property type="term" value="P:fatty acid biosynthetic process"/>
    <property type="evidence" value="ECO:0007669"/>
    <property type="project" value="TreeGrafter"/>
</dbReference>
<accession>A0A5C5V091</accession>
<dbReference type="Gene3D" id="3.40.47.10">
    <property type="match status" value="2"/>
</dbReference>
<dbReference type="GO" id="GO:0005829">
    <property type="term" value="C:cytosol"/>
    <property type="evidence" value="ECO:0007669"/>
    <property type="project" value="TreeGrafter"/>
</dbReference>
<evidence type="ECO:0000313" key="6">
    <source>
        <dbReference type="Proteomes" id="UP000318878"/>
    </source>
</evidence>
<evidence type="ECO:0000259" key="4">
    <source>
        <dbReference type="PROSITE" id="PS52004"/>
    </source>
</evidence>
<reference evidence="5 6" key="1">
    <citation type="submission" date="2019-02" db="EMBL/GenBank/DDBJ databases">
        <title>Deep-cultivation of Planctomycetes and their phenomic and genomic characterization uncovers novel biology.</title>
        <authorList>
            <person name="Wiegand S."/>
            <person name="Jogler M."/>
            <person name="Boedeker C."/>
            <person name="Pinto D."/>
            <person name="Vollmers J."/>
            <person name="Rivas-Marin E."/>
            <person name="Kohn T."/>
            <person name="Peeters S.H."/>
            <person name="Heuer A."/>
            <person name="Rast P."/>
            <person name="Oberbeckmann S."/>
            <person name="Bunk B."/>
            <person name="Jeske O."/>
            <person name="Meyerdierks A."/>
            <person name="Storesund J.E."/>
            <person name="Kallscheuer N."/>
            <person name="Luecker S."/>
            <person name="Lage O.M."/>
            <person name="Pohl T."/>
            <person name="Merkel B.J."/>
            <person name="Hornburger P."/>
            <person name="Mueller R.-W."/>
            <person name="Bruemmer F."/>
            <person name="Labrenz M."/>
            <person name="Spormann A.M."/>
            <person name="Op Den Camp H."/>
            <person name="Overmann J."/>
            <person name="Amann R."/>
            <person name="Jetten M.S.M."/>
            <person name="Mascher T."/>
            <person name="Medema M.H."/>
            <person name="Devos D.P."/>
            <person name="Kaster A.-K."/>
            <person name="Ovreas L."/>
            <person name="Rohde M."/>
            <person name="Galperin M.Y."/>
            <person name="Jogler C."/>
        </authorList>
    </citation>
    <scope>NUCLEOTIDE SEQUENCE [LARGE SCALE GENOMIC DNA]</scope>
    <source>
        <strain evidence="5 6">Enr8</strain>
    </source>
</reference>
<dbReference type="EC" id="2.3.1.179" evidence="5"/>
<dbReference type="GO" id="GO:0004315">
    <property type="term" value="F:3-oxoacyl-[acyl-carrier-protein] synthase activity"/>
    <property type="evidence" value="ECO:0007669"/>
    <property type="project" value="UniProtKB-EC"/>
</dbReference>
<dbReference type="Pfam" id="PF02801">
    <property type="entry name" value="Ketoacyl-synt_C"/>
    <property type="match status" value="1"/>
</dbReference>
<evidence type="ECO:0000256" key="1">
    <source>
        <dbReference type="ARBA" id="ARBA00008467"/>
    </source>
</evidence>
<dbReference type="OrthoDB" id="292158at2"/>
<keyword evidence="6" id="KW-1185">Reference proteome</keyword>
<proteinExistence type="inferred from homology"/>
<comment type="caution">
    <text evidence="5">The sequence shown here is derived from an EMBL/GenBank/DDBJ whole genome shotgun (WGS) entry which is preliminary data.</text>
</comment>